<sequence length="325" mass="36794">MDKINLANLPTKIIKLEKLSKKYNKNIYLKRDDFTGTETSGNKVRKLEYSIKEALNNKCNCVITVGALQSNHCRATAAVCAKLGLECHLILKGNIEEFEGNLFLDYILGAKVHLVNEDSSLDEEMDKIAEELTKKGRTVYKIPVGASNKIGTYGYINTYNEILEQEKNLNIKFDLISIPVGSGGTYAGLWYGNYNTNNNKRILGFSVNSSKEEFKEKIVDILNTIDNKINSFDTIDINDLYVGEGYAIATREELEFYYKIASTEGIVFDPCYTGKAFRGLIKEIEKGNIKEDNILFIHTGGLMGWTKEQRNIIYEIAKERKNNEI</sequence>
<reference evidence="1 2" key="1">
    <citation type="journal article" date="2022" name="Int. J. Syst. Evol. Microbiol.">
        <title>Miniphocaeibacter halophilus sp. nov., an ammonium-tolerant acetate-producing bacterium isolated from a biogas system.</title>
        <authorList>
            <person name="Schnurer A."/>
            <person name="Singh A."/>
            <person name="Bi S."/>
            <person name="Qiao W."/>
            <person name="Westerholm M."/>
        </authorList>
    </citation>
    <scope>NUCLEOTIDE SEQUENCE [LARGE SCALE GENOMIC DNA]</scope>
    <source>
        <strain evidence="1 2">AMB_01</strain>
    </source>
</reference>
<protein>
    <submittedName>
        <fullName evidence="1">D-cysteine desulfhydrase family protein</fullName>
    </submittedName>
</protein>
<accession>A0AC61MPT5</accession>
<evidence type="ECO:0000313" key="1">
    <source>
        <dbReference type="EMBL" id="QQK07213.1"/>
    </source>
</evidence>
<gene>
    <name evidence="1" type="ORF">JFY71_07745</name>
</gene>
<keyword evidence="2" id="KW-1185">Reference proteome</keyword>
<dbReference type="Proteomes" id="UP000595814">
    <property type="component" value="Chromosome"/>
</dbReference>
<proteinExistence type="predicted"/>
<evidence type="ECO:0000313" key="2">
    <source>
        <dbReference type="Proteomes" id="UP000595814"/>
    </source>
</evidence>
<name>A0AC61MPT5_9FIRM</name>
<dbReference type="EMBL" id="CP066744">
    <property type="protein sequence ID" value="QQK07213.1"/>
    <property type="molecule type" value="Genomic_DNA"/>
</dbReference>
<organism evidence="1 2">
    <name type="scientific">Miniphocaeibacter halophilus</name>
    <dbReference type="NCBI Taxonomy" id="2931922"/>
    <lineage>
        <taxon>Bacteria</taxon>
        <taxon>Bacillati</taxon>
        <taxon>Bacillota</taxon>
        <taxon>Tissierellia</taxon>
        <taxon>Tissierellales</taxon>
        <taxon>Peptoniphilaceae</taxon>
        <taxon>Miniphocaeibacter</taxon>
    </lineage>
</organism>